<gene>
    <name evidence="1" type="ORF">AS026_12660</name>
</gene>
<protein>
    <recommendedName>
        <fullName evidence="3">DUF2171 domain-containing protein</fullName>
    </recommendedName>
</protein>
<evidence type="ECO:0008006" key="3">
    <source>
        <dbReference type="Google" id="ProtNLM"/>
    </source>
</evidence>
<evidence type="ECO:0000313" key="2">
    <source>
        <dbReference type="Proteomes" id="UP000068164"/>
    </source>
</evidence>
<dbReference type="Proteomes" id="UP000068164">
    <property type="component" value="Unassembled WGS sequence"/>
</dbReference>
<keyword evidence="2" id="KW-1185">Reference proteome</keyword>
<organism evidence="1 2">
    <name type="scientific">Rhizobium altiplani</name>
    <dbReference type="NCBI Taxonomy" id="1864509"/>
    <lineage>
        <taxon>Bacteria</taxon>
        <taxon>Pseudomonadati</taxon>
        <taxon>Pseudomonadota</taxon>
        <taxon>Alphaproteobacteria</taxon>
        <taxon>Hyphomicrobiales</taxon>
        <taxon>Rhizobiaceae</taxon>
        <taxon>Rhizobium/Agrobacterium group</taxon>
        <taxon>Rhizobium</taxon>
    </lineage>
</organism>
<dbReference type="OrthoDB" id="9803697at2"/>
<name>A0A109JF95_9HYPH</name>
<dbReference type="Pfam" id="PF09939">
    <property type="entry name" value="DUF2171"/>
    <property type="match status" value="1"/>
</dbReference>
<proteinExistence type="predicted"/>
<dbReference type="AlphaFoldDB" id="A0A109JF95"/>
<comment type="caution">
    <text evidence="1">The sequence shown here is derived from an EMBL/GenBank/DDBJ whole genome shotgun (WGS) entry which is preliminary data.</text>
</comment>
<evidence type="ECO:0000313" key="1">
    <source>
        <dbReference type="EMBL" id="KWV47922.1"/>
    </source>
</evidence>
<dbReference type="InterPro" id="IPR018684">
    <property type="entry name" value="DUF2171"/>
</dbReference>
<reference evidence="1 2" key="1">
    <citation type="submission" date="2015-11" db="EMBL/GenBank/DDBJ databases">
        <title>Draft Genome Sequence of the Strain BR 10423 (Rhizobium sp.) isolated from nodules of Mimosa pudica.</title>
        <authorList>
            <person name="Barauna A.C."/>
            <person name="Zilli J.E."/>
            <person name="Simoes-Araujo J.L."/>
            <person name="Reis V.M."/>
            <person name="James E.K."/>
            <person name="Reis F.B.Jr."/>
            <person name="Rouws L.F."/>
            <person name="Passos S.R."/>
            <person name="Gois S.R."/>
        </authorList>
    </citation>
    <scope>NUCLEOTIDE SEQUENCE [LARGE SCALE GENOMIC DNA]</scope>
    <source>
        <strain evidence="1 2">BR10423</strain>
    </source>
</reference>
<dbReference type="RefSeq" id="WP_062371963.1">
    <property type="nucleotide sequence ID" value="NZ_LNCD01000101.1"/>
</dbReference>
<sequence>MISASDIKDHMEVKSADGQHIGTVDYLEGSESIKLTKSDSPDGEHHHLIPLEWVDHVDAQVHLSMTASDVRSKWTHLPN</sequence>
<dbReference type="EMBL" id="LNCD01000101">
    <property type="protein sequence ID" value="KWV47922.1"/>
    <property type="molecule type" value="Genomic_DNA"/>
</dbReference>
<accession>A0A109JF95</accession>